<dbReference type="AlphaFoldDB" id="A0A263D5G4"/>
<evidence type="ECO:0000256" key="3">
    <source>
        <dbReference type="ARBA" id="ARBA00022692"/>
    </source>
</evidence>
<evidence type="ECO:0000313" key="7">
    <source>
        <dbReference type="EMBL" id="OZM72837.1"/>
    </source>
</evidence>
<dbReference type="EMBL" id="NKYE01000007">
    <property type="protein sequence ID" value="OZM72837.1"/>
    <property type="molecule type" value="Genomic_DNA"/>
</dbReference>
<dbReference type="Proteomes" id="UP000242444">
    <property type="component" value="Unassembled WGS sequence"/>
</dbReference>
<protein>
    <submittedName>
        <fullName evidence="7">Lysine transporter LysE</fullName>
    </submittedName>
</protein>
<feature type="transmembrane region" description="Helical" evidence="6">
    <location>
        <begin position="147"/>
        <end position="172"/>
    </location>
</feature>
<reference evidence="7 8" key="1">
    <citation type="submission" date="2017-07" db="EMBL/GenBank/DDBJ databases">
        <title>Amycolatopsis antarcticus sp. nov., isolated from the surface of an Antarcticus brown macroalga.</title>
        <authorList>
            <person name="Wang J."/>
            <person name="Leiva S."/>
            <person name="Huang J."/>
            <person name="Huang Y."/>
        </authorList>
    </citation>
    <scope>NUCLEOTIDE SEQUENCE [LARGE SCALE GENOMIC DNA]</scope>
    <source>
        <strain evidence="7 8">AU-G6</strain>
    </source>
</reference>
<dbReference type="PANTHER" id="PTHR30086">
    <property type="entry name" value="ARGININE EXPORTER PROTEIN ARGO"/>
    <property type="match status" value="1"/>
</dbReference>
<keyword evidence="8" id="KW-1185">Reference proteome</keyword>
<keyword evidence="5 6" id="KW-0472">Membrane</keyword>
<evidence type="ECO:0000313" key="8">
    <source>
        <dbReference type="Proteomes" id="UP000242444"/>
    </source>
</evidence>
<evidence type="ECO:0000256" key="5">
    <source>
        <dbReference type="ARBA" id="ARBA00023136"/>
    </source>
</evidence>
<dbReference type="PANTHER" id="PTHR30086:SF20">
    <property type="entry name" value="ARGININE EXPORTER PROTEIN ARGO-RELATED"/>
    <property type="match status" value="1"/>
</dbReference>
<comment type="caution">
    <text evidence="7">The sequence shown here is derived from an EMBL/GenBank/DDBJ whole genome shotgun (WGS) entry which is preliminary data.</text>
</comment>
<dbReference type="InterPro" id="IPR001123">
    <property type="entry name" value="LeuE-type"/>
</dbReference>
<comment type="subcellular location">
    <subcellularLocation>
        <location evidence="1">Cell membrane</location>
        <topology evidence="1">Multi-pass membrane protein</topology>
    </subcellularLocation>
</comment>
<organism evidence="7 8">
    <name type="scientific">Amycolatopsis antarctica</name>
    <dbReference type="NCBI Taxonomy" id="1854586"/>
    <lineage>
        <taxon>Bacteria</taxon>
        <taxon>Bacillati</taxon>
        <taxon>Actinomycetota</taxon>
        <taxon>Actinomycetes</taxon>
        <taxon>Pseudonocardiales</taxon>
        <taxon>Pseudonocardiaceae</taxon>
        <taxon>Amycolatopsis</taxon>
    </lineage>
</organism>
<sequence>MSWLWAFLGLVVVAYVVPGPDWVVILRQSVRDRRAGLVAAAGVQCGLCVHLAAASLGVSALLLRSALAFTILKIAGAAYLIFLGAQALWRSRRNAEPYSEEPAADGPLTRIFGQALVSNVLNPKAALFFVSLLPQFVDPAAAVAPQVLLLGGIDVAVGIVWWVLFVALTGRLSGFMRRAKARRMLDRVTGTALVGLGAGVAATAR</sequence>
<keyword evidence="3 6" id="KW-0812">Transmembrane</keyword>
<dbReference type="PIRSF" id="PIRSF006324">
    <property type="entry name" value="LeuE"/>
    <property type="match status" value="1"/>
</dbReference>
<dbReference type="RefSeq" id="WP_094863314.1">
    <property type="nucleotide sequence ID" value="NZ_NKYE01000007.1"/>
</dbReference>
<accession>A0A263D5G4</accession>
<dbReference type="GO" id="GO:0005886">
    <property type="term" value="C:plasma membrane"/>
    <property type="evidence" value="ECO:0007669"/>
    <property type="project" value="UniProtKB-SubCell"/>
</dbReference>
<dbReference type="OrthoDB" id="3175972at2"/>
<keyword evidence="4 6" id="KW-1133">Transmembrane helix</keyword>
<keyword evidence="2" id="KW-1003">Cell membrane</keyword>
<evidence type="ECO:0000256" key="4">
    <source>
        <dbReference type="ARBA" id="ARBA00022989"/>
    </source>
</evidence>
<evidence type="ECO:0000256" key="1">
    <source>
        <dbReference type="ARBA" id="ARBA00004651"/>
    </source>
</evidence>
<feature type="transmembrane region" description="Helical" evidence="6">
    <location>
        <begin position="38"/>
        <end position="63"/>
    </location>
</feature>
<evidence type="ECO:0000256" key="6">
    <source>
        <dbReference type="SAM" id="Phobius"/>
    </source>
</evidence>
<evidence type="ECO:0000256" key="2">
    <source>
        <dbReference type="ARBA" id="ARBA00022475"/>
    </source>
</evidence>
<dbReference type="GO" id="GO:0015171">
    <property type="term" value="F:amino acid transmembrane transporter activity"/>
    <property type="evidence" value="ECO:0007669"/>
    <property type="project" value="TreeGrafter"/>
</dbReference>
<name>A0A263D5G4_9PSEU</name>
<dbReference type="InParanoid" id="A0A263D5G4"/>
<gene>
    <name evidence="7" type="ORF">CFN78_13505</name>
</gene>
<feature type="transmembrane region" description="Helical" evidence="6">
    <location>
        <begin position="70"/>
        <end position="89"/>
    </location>
</feature>
<dbReference type="Pfam" id="PF01810">
    <property type="entry name" value="LysE"/>
    <property type="match status" value="1"/>
</dbReference>
<proteinExistence type="predicted"/>